<feature type="region of interest" description="Disordered" evidence="1">
    <location>
        <begin position="1"/>
        <end position="59"/>
    </location>
</feature>
<protein>
    <submittedName>
        <fullName evidence="2">Uncharacterized protein</fullName>
    </submittedName>
</protein>
<feature type="compositionally biased region" description="Basic and acidic residues" evidence="1">
    <location>
        <begin position="1"/>
        <end position="19"/>
    </location>
</feature>
<organism evidence="2 3">
    <name type="scientific">Dictyobacter arantiisoli</name>
    <dbReference type="NCBI Taxonomy" id="2014874"/>
    <lineage>
        <taxon>Bacteria</taxon>
        <taxon>Bacillati</taxon>
        <taxon>Chloroflexota</taxon>
        <taxon>Ktedonobacteria</taxon>
        <taxon>Ktedonobacterales</taxon>
        <taxon>Dictyobacteraceae</taxon>
        <taxon>Dictyobacter</taxon>
    </lineage>
</organism>
<gene>
    <name evidence="2" type="ORF">KDI_54940</name>
</gene>
<accession>A0A5A5TJY8</accession>
<comment type="caution">
    <text evidence="2">The sequence shown here is derived from an EMBL/GenBank/DDBJ whole genome shotgun (WGS) entry which is preliminary data.</text>
</comment>
<name>A0A5A5TJY8_9CHLR</name>
<evidence type="ECO:0000313" key="2">
    <source>
        <dbReference type="EMBL" id="GCF11930.1"/>
    </source>
</evidence>
<feature type="compositionally biased region" description="Basic and acidic residues" evidence="1">
    <location>
        <begin position="31"/>
        <end position="49"/>
    </location>
</feature>
<sequence>MGHADLAVEHDEEYEHGPDDGNGSRVVPGDLGRDDDRDDVSRDSHDEPGFRTSPTRPARRLAGLGVSLDLRGRVPAGYGALWRVRVSRRARCLRVGRADPLVHDERGPD</sequence>
<evidence type="ECO:0000256" key="1">
    <source>
        <dbReference type="SAM" id="MobiDB-lite"/>
    </source>
</evidence>
<reference evidence="2 3" key="1">
    <citation type="submission" date="2019-01" db="EMBL/GenBank/DDBJ databases">
        <title>Draft genome sequence of Dictyobacter sp. Uno17.</title>
        <authorList>
            <person name="Wang C.M."/>
            <person name="Zheng Y."/>
            <person name="Sakai Y."/>
            <person name="Abe K."/>
            <person name="Yokota A."/>
            <person name="Yabe S."/>
        </authorList>
    </citation>
    <scope>NUCLEOTIDE SEQUENCE [LARGE SCALE GENOMIC DNA]</scope>
    <source>
        <strain evidence="2 3">Uno17</strain>
    </source>
</reference>
<dbReference type="EMBL" id="BIXY01000175">
    <property type="protein sequence ID" value="GCF11930.1"/>
    <property type="molecule type" value="Genomic_DNA"/>
</dbReference>
<keyword evidence="3" id="KW-1185">Reference proteome</keyword>
<proteinExistence type="predicted"/>
<dbReference type="Proteomes" id="UP000322530">
    <property type="component" value="Unassembled WGS sequence"/>
</dbReference>
<dbReference type="AlphaFoldDB" id="A0A5A5TJY8"/>
<evidence type="ECO:0000313" key="3">
    <source>
        <dbReference type="Proteomes" id="UP000322530"/>
    </source>
</evidence>